<evidence type="ECO:0000313" key="1">
    <source>
        <dbReference type="EMBL" id="KUJ56712.1"/>
    </source>
</evidence>
<sequence>MKRLLFLVLSISLIGCENKSKNILKVESQTIENENIKETKGQLKEFTNEDLAKFTISSITGQSPKIMKAEKADDIYYISYIRPSDSQKFECRIKFDGDRIYWATIDGRWRNDTLDEKITFIEENKSIKIIQIFSDSSSSTDTYSKSDL</sequence>
<dbReference type="PROSITE" id="PS51257">
    <property type="entry name" value="PROKAR_LIPOPROTEIN"/>
    <property type="match status" value="1"/>
</dbReference>
<protein>
    <recommendedName>
        <fullName evidence="3">Lipoprotein</fullName>
    </recommendedName>
</protein>
<accession>A0A101CI91</accession>
<dbReference type="EMBL" id="LMAI01000004">
    <property type="protein sequence ID" value="KUJ56712.1"/>
    <property type="molecule type" value="Genomic_DNA"/>
</dbReference>
<dbReference type="AlphaFoldDB" id="A0A101CI91"/>
<proteinExistence type="predicted"/>
<reference evidence="1 2" key="1">
    <citation type="submission" date="2015-10" db="EMBL/GenBank/DDBJ databases">
        <title>Genome sequence of Chryseobacterium greenlandense.</title>
        <authorList>
            <person name="Newman J."/>
            <person name="Fischer K."/>
            <person name="Miller J."/>
        </authorList>
    </citation>
    <scope>NUCLEOTIDE SEQUENCE [LARGE SCALE GENOMIC DNA]</scope>
    <source>
        <strain evidence="1 2">UMB34</strain>
    </source>
</reference>
<gene>
    <name evidence="1" type="ORF">AR686_09160</name>
</gene>
<organism evidence="1 2">
    <name type="scientific">Chryseobacterium aquaticum subsp. greenlandense</name>
    <dbReference type="NCBI Taxonomy" id="345663"/>
    <lineage>
        <taxon>Bacteria</taxon>
        <taxon>Pseudomonadati</taxon>
        <taxon>Bacteroidota</taxon>
        <taxon>Flavobacteriia</taxon>
        <taxon>Flavobacteriales</taxon>
        <taxon>Weeksellaceae</taxon>
        <taxon>Chryseobacterium group</taxon>
        <taxon>Chryseobacterium</taxon>
    </lineage>
</organism>
<comment type="caution">
    <text evidence="1">The sequence shown here is derived from an EMBL/GenBank/DDBJ whole genome shotgun (WGS) entry which is preliminary data.</text>
</comment>
<dbReference type="Proteomes" id="UP000054388">
    <property type="component" value="Unassembled WGS sequence"/>
</dbReference>
<dbReference type="RefSeq" id="WP_059136621.1">
    <property type="nucleotide sequence ID" value="NZ_LMAI01000004.1"/>
</dbReference>
<evidence type="ECO:0000313" key="2">
    <source>
        <dbReference type="Proteomes" id="UP000054388"/>
    </source>
</evidence>
<evidence type="ECO:0008006" key="3">
    <source>
        <dbReference type="Google" id="ProtNLM"/>
    </source>
</evidence>
<name>A0A101CI91_9FLAO</name>